<evidence type="ECO:0000313" key="3">
    <source>
        <dbReference type="EMBL" id="CAE0710821.1"/>
    </source>
</evidence>
<feature type="transmembrane region" description="Helical" evidence="2">
    <location>
        <begin position="467"/>
        <end position="489"/>
    </location>
</feature>
<dbReference type="AlphaFoldDB" id="A0A7S4ACB1"/>
<feature type="transmembrane region" description="Helical" evidence="2">
    <location>
        <begin position="91"/>
        <end position="114"/>
    </location>
</feature>
<feature type="transmembrane region" description="Helical" evidence="2">
    <location>
        <begin position="623"/>
        <end position="647"/>
    </location>
</feature>
<feature type="region of interest" description="Disordered" evidence="1">
    <location>
        <begin position="165"/>
        <end position="200"/>
    </location>
</feature>
<feature type="transmembrane region" description="Helical" evidence="2">
    <location>
        <begin position="423"/>
        <end position="447"/>
    </location>
</feature>
<reference evidence="3" key="1">
    <citation type="submission" date="2021-01" db="EMBL/GenBank/DDBJ databases">
        <authorList>
            <person name="Corre E."/>
            <person name="Pelletier E."/>
            <person name="Niang G."/>
            <person name="Scheremetjew M."/>
            <person name="Finn R."/>
            <person name="Kale V."/>
            <person name="Holt S."/>
            <person name="Cochrane G."/>
            <person name="Meng A."/>
            <person name="Brown T."/>
            <person name="Cohen L."/>
        </authorList>
    </citation>
    <scope>NUCLEOTIDE SEQUENCE</scope>
    <source>
        <strain evidence="3">10249 10 AB</strain>
    </source>
</reference>
<feature type="transmembrane region" description="Helical" evidence="2">
    <location>
        <begin position="223"/>
        <end position="240"/>
    </location>
</feature>
<evidence type="ECO:0000256" key="2">
    <source>
        <dbReference type="SAM" id="Phobius"/>
    </source>
</evidence>
<name>A0A7S4ACB1_9STRA</name>
<keyword evidence="2" id="KW-0812">Transmembrane</keyword>
<dbReference type="EMBL" id="HBIX01004493">
    <property type="protein sequence ID" value="CAE0710821.1"/>
    <property type="molecule type" value="Transcribed_RNA"/>
</dbReference>
<gene>
    <name evidence="3" type="ORF">PAUS00366_LOCUS3548</name>
</gene>
<accession>A0A7S4ACB1</accession>
<sequence>MASTSMSPTGEDFSDDLNLQNFDDTTRDDDWLPVSTTCSIDLEDDVEMPWVQPQFQNTNPIIAAHTKMWRGGHTNDVTSLILGTKEEANSYIVGLLVSSITILVFFLAWMILLITLKGCGRNRVGFLSGKRAKLPLKPIESPISNPDSAPGEGFVAAAPLRIPEKDKEGNNRSSTNNIELDLPPLSSEHEQEQKETKQSALLPNDEWNELYATKKKEERWMKGVVLFACTIVICMVGVMAREGVQSLKVSLSDAQASLSYAQILLNETEDVVNGLANGLEEFQTDFLDVLEQTNTGLCPRLKPKGICSKFSRIDSCDFRAKIGLDREITIDRFGMNETIDVNYNQSIDVLEPSVGIKDKIGLDGTVNLRELLFPNFPQLYGKLIKTFSSEWPFIDRLYDFADTLNSVSTRASQVEQQISTFNWIFYVAFAFDVVVGLIAVCMIVHILANERLPQSFKRIQRRYLFPLFIVCVSIAFIFAIVFLIVSMALSDTCVNNPSKRILSIAKYHMGNGIGADLVLQIIKQWVSKCTSKPPSVQEYHVFIEEAQMLLEAFDVEMQNIGDNVTEFCGTIDYADLTSSSLKVLCSVIGLTLDLRKATKCSTWMPLYYNTLHNAVCYNGINGLWITAVTQLTTLLMACIILTFRAVFFDLETIKSDNNNDEDFGLVSSSGGYVQNNDENEKAILDDENEVKAN</sequence>
<keyword evidence="2" id="KW-1133">Transmembrane helix</keyword>
<evidence type="ECO:0000256" key="1">
    <source>
        <dbReference type="SAM" id="MobiDB-lite"/>
    </source>
</evidence>
<proteinExistence type="predicted"/>
<protein>
    <submittedName>
        <fullName evidence="3">Uncharacterized protein</fullName>
    </submittedName>
</protein>
<feature type="compositionally biased region" description="Basic and acidic residues" evidence="1">
    <location>
        <begin position="187"/>
        <end position="197"/>
    </location>
</feature>
<organism evidence="3">
    <name type="scientific">Pseudo-nitzschia australis</name>
    <dbReference type="NCBI Taxonomy" id="44445"/>
    <lineage>
        <taxon>Eukaryota</taxon>
        <taxon>Sar</taxon>
        <taxon>Stramenopiles</taxon>
        <taxon>Ochrophyta</taxon>
        <taxon>Bacillariophyta</taxon>
        <taxon>Bacillariophyceae</taxon>
        <taxon>Bacillariophycidae</taxon>
        <taxon>Bacillariales</taxon>
        <taxon>Bacillariaceae</taxon>
        <taxon>Pseudo-nitzschia</taxon>
    </lineage>
</organism>
<keyword evidence="2" id="KW-0472">Membrane</keyword>